<reference evidence="2 3" key="1">
    <citation type="journal article" date="2016" name="Nat. Commun.">
        <title>Thousands of microbial genomes shed light on interconnected biogeochemical processes in an aquifer system.</title>
        <authorList>
            <person name="Anantharaman K."/>
            <person name="Brown C.T."/>
            <person name="Hug L.A."/>
            <person name="Sharon I."/>
            <person name="Castelle C.J."/>
            <person name="Probst A.J."/>
            <person name="Thomas B.C."/>
            <person name="Singh A."/>
            <person name="Wilkins M.J."/>
            <person name="Karaoz U."/>
            <person name="Brodie E.L."/>
            <person name="Williams K.H."/>
            <person name="Hubbard S.S."/>
            <person name="Banfield J.F."/>
        </authorList>
    </citation>
    <scope>NUCLEOTIDE SEQUENCE [LARGE SCALE GENOMIC DNA]</scope>
</reference>
<evidence type="ECO:0000256" key="1">
    <source>
        <dbReference type="SAM" id="Phobius"/>
    </source>
</evidence>
<dbReference type="AlphaFoldDB" id="A0A1G2UST1"/>
<evidence type="ECO:0000313" key="2">
    <source>
        <dbReference type="EMBL" id="OHB12443.1"/>
    </source>
</evidence>
<protein>
    <submittedName>
        <fullName evidence="2">Uncharacterized protein</fullName>
    </submittedName>
</protein>
<comment type="caution">
    <text evidence="2">The sequence shown here is derived from an EMBL/GenBank/DDBJ whole genome shotgun (WGS) entry which is preliminary data.</text>
</comment>
<sequence>MPINPFDFGPALVWFLVVLLCLVSTARKSVDLAKIPRNRFWTQVIFSVIGAFYNFGREALFAGFTYFLSACIMILVMYLIEREKQRILSAWKN</sequence>
<keyword evidence="1" id="KW-0812">Transmembrane</keyword>
<dbReference type="Proteomes" id="UP000176558">
    <property type="component" value="Unassembled WGS sequence"/>
</dbReference>
<evidence type="ECO:0000313" key="3">
    <source>
        <dbReference type="Proteomes" id="UP000176558"/>
    </source>
</evidence>
<keyword evidence="1" id="KW-0472">Membrane</keyword>
<feature type="transmembrane region" description="Helical" evidence="1">
    <location>
        <begin position="6"/>
        <end position="26"/>
    </location>
</feature>
<keyword evidence="1" id="KW-1133">Transmembrane helix</keyword>
<organism evidence="2 3">
    <name type="scientific">Candidatus Zambryskibacteria bacterium RIFCSPLOWO2_12_FULL_39_23</name>
    <dbReference type="NCBI Taxonomy" id="1802776"/>
    <lineage>
        <taxon>Bacteria</taxon>
        <taxon>Candidatus Zambryskiibacteriota</taxon>
    </lineage>
</organism>
<proteinExistence type="predicted"/>
<dbReference type="EMBL" id="MHWT01000016">
    <property type="protein sequence ID" value="OHB12443.1"/>
    <property type="molecule type" value="Genomic_DNA"/>
</dbReference>
<feature type="transmembrane region" description="Helical" evidence="1">
    <location>
        <begin position="61"/>
        <end position="80"/>
    </location>
</feature>
<name>A0A1G2UST1_9BACT</name>
<feature type="transmembrane region" description="Helical" evidence="1">
    <location>
        <begin position="38"/>
        <end position="55"/>
    </location>
</feature>
<accession>A0A1G2UST1</accession>
<gene>
    <name evidence="2" type="ORF">A3G99_02580</name>
</gene>